<name>A0A096BQ06_9BACT</name>
<feature type="signal peptide" evidence="2">
    <location>
        <begin position="1"/>
        <end position="18"/>
    </location>
</feature>
<keyword evidence="1" id="KW-0697">Rotamase</keyword>
<proteinExistence type="predicted"/>
<dbReference type="RefSeq" id="WP_036866953.1">
    <property type="nucleotide sequence ID" value="NZ_JRNQ01000029.1"/>
</dbReference>
<dbReference type="GO" id="GO:0003755">
    <property type="term" value="F:peptidyl-prolyl cis-trans isomerase activity"/>
    <property type="evidence" value="ECO:0007669"/>
    <property type="project" value="UniProtKB-KW"/>
</dbReference>
<dbReference type="EMBL" id="JRNQ01000029">
    <property type="protein sequence ID" value="KGF44737.1"/>
    <property type="molecule type" value="Genomic_DNA"/>
</dbReference>
<dbReference type="PANTHER" id="PTHR47245:SF2">
    <property type="entry name" value="PEPTIDYL-PROLYL CIS-TRANS ISOMERASE HP_0175-RELATED"/>
    <property type="match status" value="1"/>
</dbReference>
<sequence length="377" mass="42434">MKIKMLLLLSMIGLQAIAQTDPIVMTINGKAVTRSEFEYAYQKNNKNGRHIKIANFAKQYALYKQKVAAAEEARLDKTTSFNEQVEALLSPTVAPVSIPTVSTPSASLEQDARRLYNEERREVEANGGLVSYGEILIRINQHATAYEENKARVLADSVYRALQGGADFATLAKKYSQTKGGRVFAVVGRNEVLEEVEKALFSMQAGELRAPVSSPFGFHILKVYAREQYPAYEVVRPRLIKQLEMANLRQQIIRQQQGQSVNTVVLAPSLDTKGATAVDENLKREVCDGLLVTAITHQKLGILANNRSELERYFRKHRKEYRGVLNGKSDVPKSVDEVLPLVENDYQQSLEKGWEKELKRKYKVVVNKKVLSAINHK</sequence>
<evidence type="ECO:0000313" key="5">
    <source>
        <dbReference type="Proteomes" id="UP000029525"/>
    </source>
</evidence>
<evidence type="ECO:0000256" key="1">
    <source>
        <dbReference type="PROSITE-ProRule" id="PRU00278"/>
    </source>
</evidence>
<keyword evidence="1 4" id="KW-0413">Isomerase</keyword>
<comment type="caution">
    <text evidence="4">The sequence shown here is derived from an EMBL/GenBank/DDBJ whole genome shotgun (WGS) entry which is preliminary data.</text>
</comment>
<dbReference type="InterPro" id="IPR000297">
    <property type="entry name" value="PPIase_PpiC"/>
</dbReference>
<feature type="domain" description="PpiC" evidence="3">
    <location>
        <begin position="127"/>
        <end position="225"/>
    </location>
</feature>
<evidence type="ECO:0000256" key="2">
    <source>
        <dbReference type="SAM" id="SignalP"/>
    </source>
</evidence>
<dbReference type="Proteomes" id="UP000029525">
    <property type="component" value="Unassembled WGS sequence"/>
</dbReference>
<evidence type="ECO:0000313" key="4">
    <source>
        <dbReference type="EMBL" id="KGF44737.1"/>
    </source>
</evidence>
<protein>
    <submittedName>
        <fullName evidence="4">Peptidylprolyl isomerase</fullName>
    </submittedName>
</protein>
<dbReference type="InterPro" id="IPR050245">
    <property type="entry name" value="PrsA_foldase"/>
</dbReference>
<evidence type="ECO:0000259" key="3">
    <source>
        <dbReference type="PROSITE" id="PS50198"/>
    </source>
</evidence>
<accession>A0A096BQ06</accession>
<dbReference type="PROSITE" id="PS50198">
    <property type="entry name" value="PPIC_PPIASE_2"/>
    <property type="match status" value="1"/>
</dbReference>
<dbReference type="Gene3D" id="3.10.50.40">
    <property type="match status" value="1"/>
</dbReference>
<keyword evidence="2" id="KW-0732">Signal</keyword>
<dbReference type="Pfam" id="PF00639">
    <property type="entry name" value="Rotamase"/>
    <property type="match status" value="1"/>
</dbReference>
<organism evidence="4 5">
    <name type="scientific">Prevotella bivia DNF00320</name>
    <dbReference type="NCBI Taxonomy" id="1401068"/>
    <lineage>
        <taxon>Bacteria</taxon>
        <taxon>Pseudomonadati</taxon>
        <taxon>Bacteroidota</taxon>
        <taxon>Bacteroidia</taxon>
        <taxon>Bacteroidales</taxon>
        <taxon>Prevotellaceae</taxon>
        <taxon>Prevotella</taxon>
    </lineage>
</organism>
<dbReference type="SUPFAM" id="SSF54534">
    <property type="entry name" value="FKBP-like"/>
    <property type="match status" value="1"/>
</dbReference>
<gene>
    <name evidence="4" type="ORF">HMPREF0647_05645</name>
</gene>
<dbReference type="AlphaFoldDB" id="A0A096BQ06"/>
<dbReference type="InterPro" id="IPR046357">
    <property type="entry name" value="PPIase_dom_sf"/>
</dbReference>
<feature type="chain" id="PRO_5001917473" evidence="2">
    <location>
        <begin position="19"/>
        <end position="377"/>
    </location>
</feature>
<dbReference type="PANTHER" id="PTHR47245">
    <property type="entry name" value="PEPTIDYLPROLYL ISOMERASE"/>
    <property type="match status" value="1"/>
</dbReference>
<dbReference type="OrthoDB" id="14196at2"/>
<reference evidence="4 5" key="1">
    <citation type="submission" date="2014-07" db="EMBL/GenBank/DDBJ databases">
        <authorList>
            <person name="McCorrison J."/>
            <person name="Sanka R."/>
            <person name="Torralba M."/>
            <person name="Gillis M."/>
            <person name="Haft D.H."/>
            <person name="Methe B."/>
            <person name="Sutton G."/>
            <person name="Nelson K.E."/>
        </authorList>
    </citation>
    <scope>NUCLEOTIDE SEQUENCE [LARGE SCALE GENOMIC DNA]</scope>
    <source>
        <strain evidence="4 5">DNF00320</strain>
    </source>
</reference>